<feature type="region of interest" description="Disordered" evidence="1">
    <location>
        <begin position="205"/>
        <end position="227"/>
    </location>
</feature>
<feature type="region of interest" description="Disordered" evidence="1">
    <location>
        <begin position="27"/>
        <end position="54"/>
    </location>
</feature>
<reference evidence="3" key="1">
    <citation type="submission" date="2015-09" db="EMBL/GenBank/DDBJ databases">
        <authorList>
            <consortium name="Pathogen Informatics"/>
        </authorList>
    </citation>
    <scope>NUCLEOTIDE SEQUENCE [LARGE SCALE GENOMIC DNA]</scope>
    <source>
        <strain evidence="3">Lake Konstanz</strain>
    </source>
</reference>
<organism evidence="2 3">
    <name type="scientific">Bodo saltans</name>
    <name type="common">Flagellated protozoan</name>
    <dbReference type="NCBI Taxonomy" id="75058"/>
    <lineage>
        <taxon>Eukaryota</taxon>
        <taxon>Discoba</taxon>
        <taxon>Euglenozoa</taxon>
        <taxon>Kinetoplastea</taxon>
        <taxon>Metakinetoplastina</taxon>
        <taxon>Eubodonida</taxon>
        <taxon>Bodonidae</taxon>
        <taxon>Bodo</taxon>
    </lineage>
</organism>
<keyword evidence="3" id="KW-1185">Reference proteome</keyword>
<dbReference type="EMBL" id="CYKH01001881">
    <property type="protein sequence ID" value="CUG90977.1"/>
    <property type="molecule type" value="Genomic_DNA"/>
</dbReference>
<evidence type="ECO:0000256" key="1">
    <source>
        <dbReference type="SAM" id="MobiDB-lite"/>
    </source>
</evidence>
<feature type="non-terminal residue" evidence="2">
    <location>
        <position position="1"/>
    </location>
</feature>
<dbReference type="Proteomes" id="UP000051952">
    <property type="component" value="Unassembled WGS sequence"/>
</dbReference>
<evidence type="ECO:0000313" key="2">
    <source>
        <dbReference type="EMBL" id="CUG90977.1"/>
    </source>
</evidence>
<dbReference type="AlphaFoldDB" id="A0A0S4JPG6"/>
<name>A0A0S4JPG6_BODSA</name>
<dbReference type="VEuPathDB" id="TriTrypDB:BSAL_29560c"/>
<feature type="compositionally biased region" description="Basic and acidic residues" evidence="1">
    <location>
        <begin position="207"/>
        <end position="219"/>
    </location>
</feature>
<accession>A0A0S4JPG6</accession>
<gene>
    <name evidence="2" type="ORF">BSAL_29560c</name>
</gene>
<sequence>ANKFICFNTQSSHTSSAFHRIAKLQAKKQGNVHRKPKRRTGFPRCHPSGGTRRKSSYELPVFLSHLSQVPLARDVQSSDFTTPDATRGPLGKSFHECVEKVFSARDSPPFAVDQRMAEDVERLVGEFCALGTLFTRLPLSRGDPSAAAQEVITILRPLIEAAEATLRRMTALFVQSLGGSGERYLLARHLDPSLFADALRKATVRPEGPRDSVGRGRSDRRPKKTPRALIKCRKCGTTLSENMTWGGHWRHDCEKNTERVPR</sequence>
<evidence type="ECO:0000313" key="3">
    <source>
        <dbReference type="Proteomes" id="UP000051952"/>
    </source>
</evidence>
<feature type="compositionally biased region" description="Basic residues" evidence="1">
    <location>
        <begin position="27"/>
        <end position="41"/>
    </location>
</feature>
<protein>
    <submittedName>
        <fullName evidence="2">Uncharacterized protein</fullName>
    </submittedName>
</protein>
<proteinExistence type="predicted"/>